<dbReference type="PANTHER" id="PTHR47618">
    <property type="entry name" value="BIFUNCTIONAL OLIGORIBONUCLEASE AND PAP PHOSPHATASE NRNA"/>
    <property type="match status" value="1"/>
</dbReference>
<dbReference type="EMBL" id="MFMZ01000056">
    <property type="protein sequence ID" value="OGG90238.1"/>
    <property type="molecule type" value="Genomic_DNA"/>
</dbReference>
<dbReference type="Pfam" id="PF02272">
    <property type="entry name" value="DHHA1"/>
    <property type="match status" value="1"/>
</dbReference>
<dbReference type="SUPFAM" id="SSF64182">
    <property type="entry name" value="DHH phosphoesterases"/>
    <property type="match status" value="1"/>
</dbReference>
<feature type="domain" description="DHHA1" evidence="2">
    <location>
        <begin position="247"/>
        <end position="315"/>
    </location>
</feature>
<organism evidence="3 4">
    <name type="scientific">Candidatus Kuenenbacteria bacterium RIFCSPLOWO2_02_FULL_42_16</name>
    <dbReference type="NCBI Taxonomy" id="1798564"/>
    <lineage>
        <taxon>Bacteria</taxon>
        <taxon>Candidatus Kueneniibacteriota</taxon>
    </lineage>
</organism>
<dbReference type="InterPro" id="IPR038763">
    <property type="entry name" value="DHH_sf"/>
</dbReference>
<dbReference type="Gene3D" id="3.90.1640.10">
    <property type="entry name" value="inorganic pyrophosphatase (n-terminal core)"/>
    <property type="match status" value="1"/>
</dbReference>
<dbReference type="PANTHER" id="PTHR47618:SF1">
    <property type="entry name" value="BIFUNCTIONAL OLIGORIBONUCLEASE AND PAP PHOSPHATASE NRNA"/>
    <property type="match status" value="1"/>
</dbReference>
<feature type="domain" description="DDH" evidence="1">
    <location>
        <begin position="27"/>
        <end position="171"/>
    </location>
</feature>
<dbReference type="InterPro" id="IPR001667">
    <property type="entry name" value="DDH_dom"/>
</dbReference>
<reference evidence="3 4" key="1">
    <citation type="journal article" date="2016" name="Nat. Commun.">
        <title>Thousands of microbial genomes shed light on interconnected biogeochemical processes in an aquifer system.</title>
        <authorList>
            <person name="Anantharaman K."/>
            <person name="Brown C.T."/>
            <person name="Hug L.A."/>
            <person name="Sharon I."/>
            <person name="Castelle C.J."/>
            <person name="Probst A.J."/>
            <person name="Thomas B.C."/>
            <person name="Singh A."/>
            <person name="Wilkins M.J."/>
            <person name="Karaoz U."/>
            <person name="Brodie E.L."/>
            <person name="Williams K.H."/>
            <person name="Hubbard S.S."/>
            <person name="Banfield J.F."/>
        </authorList>
    </citation>
    <scope>NUCLEOTIDE SEQUENCE [LARGE SCALE GENOMIC DNA]</scope>
</reference>
<evidence type="ECO:0000259" key="1">
    <source>
        <dbReference type="Pfam" id="PF01368"/>
    </source>
</evidence>
<dbReference type="Gene3D" id="3.10.310.30">
    <property type="match status" value="1"/>
</dbReference>
<dbReference type="GO" id="GO:0003676">
    <property type="term" value="F:nucleic acid binding"/>
    <property type="evidence" value="ECO:0007669"/>
    <property type="project" value="InterPro"/>
</dbReference>
<evidence type="ECO:0000259" key="2">
    <source>
        <dbReference type="Pfam" id="PF02272"/>
    </source>
</evidence>
<dbReference type="Proteomes" id="UP000177998">
    <property type="component" value="Unassembled WGS sequence"/>
</dbReference>
<dbReference type="STRING" id="1798564.A3H55_01200"/>
<evidence type="ECO:0000313" key="4">
    <source>
        <dbReference type="Proteomes" id="UP000177998"/>
    </source>
</evidence>
<proteinExistence type="predicted"/>
<comment type="caution">
    <text evidence="3">The sequence shown here is derived from an EMBL/GenBank/DDBJ whole genome shotgun (WGS) entry which is preliminary data.</text>
</comment>
<dbReference type="InterPro" id="IPR051319">
    <property type="entry name" value="Oligoribo/pAp-PDE_c-di-AMP_PDE"/>
</dbReference>
<evidence type="ECO:0000313" key="3">
    <source>
        <dbReference type="EMBL" id="OGG90238.1"/>
    </source>
</evidence>
<protein>
    <recommendedName>
        <fullName evidence="5">DDH domain-containing protein</fullName>
    </recommendedName>
</protein>
<sequence>MQEMPGRKNIRLDEVNRFREKLARAENVLLFTHRNPDIDAIGSTMALARYLFQSSKKHKILLTAPLPEKFFYLREWSEIIGLSDVDNDVFDLAVGLDCSTLDWSGAEDKLKEFQAKGIGLVNIDHHSNSSYGEINIIDKESPSTSLILYEIFDFWGTPVDPKMATEILAGIIGDTNGFSNAATNTEAYLAASELLRAGAKYNQIMKQFQQNDHNDWLRLWSKVLSRLIKNDKLNLVYSVMLNDDLRGEESNVLDGVTNFLNNLTGVRLVMTLKESQNGEIKVSLRSLDGQINVAKIANWFAGGGHRLAAGFSIKGSLEWEGKYWQVV</sequence>
<dbReference type="InterPro" id="IPR003156">
    <property type="entry name" value="DHHA1_dom"/>
</dbReference>
<accession>A0A1F6FWL6</accession>
<gene>
    <name evidence="3" type="ORF">A3H55_01200</name>
</gene>
<dbReference type="Pfam" id="PF01368">
    <property type="entry name" value="DHH"/>
    <property type="match status" value="1"/>
</dbReference>
<evidence type="ECO:0008006" key="5">
    <source>
        <dbReference type="Google" id="ProtNLM"/>
    </source>
</evidence>
<name>A0A1F6FWL6_9BACT</name>
<dbReference type="AlphaFoldDB" id="A0A1F6FWL6"/>